<dbReference type="Gene3D" id="3.10.620.30">
    <property type="match status" value="1"/>
</dbReference>
<dbReference type="SUPFAM" id="SSF54001">
    <property type="entry name" value="Cysteine proteinases"/>
    <property type="match status" value="1"/>
</dbReference>
<dbReference type="Proteomes" id="UP000182624">
    <property type="component" value="Unassembled WGS sequence"/>
</dbReference>
<feature type="compositionally biased region" description="Basic and acidic residues" evidence="1">
    <location>
        <begin position="112"/>
        <end position="124"/>
    </location>
</feature>
<evidence type="ECO:0000313" key="4">
    <source>
        <dbReference type="Proteomes" id="UP000182624"/>
    </source>
</evidence>
<gene>
    <name evidence="3" type="ORF">SAMN04487928_10994</name>
</gene>
<dbReference type="AlphaFoldDB" id="A0A1I5TMI4"/>
<organism evidence="3 4">
    <name type="scientific">Butyrivibrio proteoclasticus</name>
    <dbReference type="NCBI Taxonomy" id="43305"/>
    <lineage>
        <taxon>Bacteria</taxon>
        <taxon>Bacillati</taxon>
        <taxon>Bacillota</taxon>
        <taxon>Clostridia</taxon>
        <taxon>Lachnospirales</taxon>
        <taxon>Lachnospiraceae</taxon>
        <taxon>Butyrivibrio</taxon>
    </lineage>
</organism>
<reference evidence="4" key="1">
    <citation type="submission" date="2016-10" db="EMBL/GenBank/DDBJ databases">
        <authorList>
            <person name="Varghese N."/>
            <person name="Submissions S."/>
        </authorList>
    </citation>
    <scope>NUCLEOTIDE SEQUENCE [LARGE SCALE GENOMIC DNA]</scope>
    <source>
        <strain evidence="4">P18</strain>
    </source>
</reference>
<dbReference type="InterPro" id="IPR052557">
    <property type="entry name" value="CAP/Cytokinesis_protein"/>
</dbReference>
<proteinExistence type="predicted"/>
<dbReference type="PANTHER" id="PTHR46333:SF2">
    <property type="entry name" value="CYTOKINESIS PROTEIN 3"/>
    <property type="match status" value="1"/>
</dbReference>
<dbReference type="InterPro" id="IPR002931">
    <property type="entry name" value="Transglutaminase-like"/>
</dbReference>
<dbReference type="PROSITE" id="PS51257">
    <property type="entry name" value="PROKAR_LIPOPROTEIN"/>
    <property type="match status" value="1"/>
</dbReference>
<keyword evidence="4" id="KW-1185">Reference proteome</keyword>
<evidence type="ECO:0000259" key="2">
    <source>
        <dbReference type="Pfam" id="PF01841"/>
    </source>
</evidence>
<evidence type="ECO:0000313" key="3">
    <source>
        <dbReference type="EMBL" id="SFP83827.1"/>
    </source>
</evidence>
<name>A0A1I5TMI4_9FIRM</name>
<dbReference type="InterPro" id="IPR038765">
    <property type="entry name" value="Papain-like_cys_pep_sf"/>
</dbReference>
<dbReference type="OrthoDB" id="9788327at2"/>
<dbReference type="GO" id="GO:0005737">
    <property type="term" value="C:cytoplasm"/>
    <property type="evidence" value="ECO:0007669"/>
    <property type="project" value="TreeGrafter"/>
</dbReference>
<feature type="region of interest" description="Disordered" evidence="1">
    <location>
        <begin position="97"/>
        <end position="124"/>
    </location>
</feature>
<dbReference type="RefSeq" id="WP_074886699.1">
    <property type="nucleotide sequence ID" value="NZ_FOXO01000009.1"/>
</dbReference>
<dbReference type="EMBL" id="FOXO01000009">
    <property type="protein sequence ID" value="SFP83827.1"/>
    <property type="molecule type" value="Genomic_DNA"/>
</dbReference>
<feature type="domain" description="Transglutaminase-like" evidence="2">
    <location>
        <begin position="256"/>
        <end position="347"/>
    </location>
</feature>
<sequence length="485" mass="54381">MRKGIGKIKRIMAAVLVAGVVTTSLTGCQYESFDDYLEALGLKDSKLDNPVTTSDSNYLLPETDIETDNATNNLSGLESTAETTLFAEKGVDEALKEESSSNRTFDTTSGKVSDDDTLSKASDDKDEMLRESIGLSPIGIETIKKSQEGLYAYERLTEAGKTLYVEILTIMQNLAVDVIVSTTSDEAIEQVFDYVMADHPEIFYVDGYHYTNYTIDNVITKISFTGNYTCSKEEAEEKKLQINEAVNRCLSNAPSSEDDYYAIKYIYDYLITNTEYDIESPDNQNICSVFLNGRSVCNGYAKAAQLLLNKLGIDSTLVTGTVDTKNSKGVRHAWNLVRCNDAYYYVDVTWGDSSYQTTNGESADVTKLPAINYDYLNVTTSDILRNHTISDEIYMPDCSSMADNYYVREDEYFTSAEMSLVKDLFDRRYNDGSNNVTMKCASQEVYDSMFAELITDRKVFDYLQGDTASVSYTTFADTKTIIFWL</sequence>
<feature type="compositionally biased region" description="Polar residues" evidence="1">
    <location>
        <begin position="101"/>
        <end position="111"/>
    </location>
</feature>
<protein>
    <submittedName>
        <fullName evidence="3">Transglutaminase-like superfamily protein</fullName>
    </submittedName>
</protein>
<dbReference type="Pfam" id="PF01841">
    <property type="entry name" value="Transglut_core"/>
    <property type="match status" value="1"/>
</dbReference>
<dbReference type="PANTHER" id="PTHR46333">
    <property type="entry name" value="CYTOKINESIS PROTEIN 3"/>
    <property type="match status" value="1"/>
</dbReference>
<accession>A0A1I5TMI4</accession>
<evidence type="ECO:0000256" key="1">
    <source>
        <dbReference type="SAM" id="MobiDB-lite"/>
    </source>
</evidence>